<reference evidence="2" key="4">
    <citation type="submission" date="2019-03" db="UniProtKB">
        <authorList>
            <consortium name="EnsemblPlants"/>
        </authorList>
    </citation>
    <scope>IDENTIFICATION</scope>
</reference>
<protein>
    <submittedName>
        <fullName evidence="2">Uncharacterized protein</fullName>
    </submittedName>
</protein>
<evidence type="ECO:0000313" key="2">
    <source>
        <dbReference type="EnsemblPlants" id="AET6Gv20959300.31"/>
    </source>
</evidence>
<dbReference type="Gramene" id="AET6Gv20959300.31">
    <property type="protein sequence ID" value="AET6Gv20959300.31"/>
    <property type="gene ID" value="AET6Gv20959300"/>
</dbReference>
<dbReference type="EnsemblPlants" id="AET6Gv20959300.31">
    <property type="protein sequence ID" value="AET6Gv20959300.31"/>
    <property type="gene ID" value="AET6Gv20959300"/>
</dbReference>
<proteinExistence type="predicted"/>
<feature type="compositionally biased region" description="Basic residues" evidence="1">
    <location>
        <begin position="61"/>
        <end position="70"/>
    </location>
</feature>
<dbReference type="EnsemblPlants" id="AET6Gv20959300.32">
    <property type="protein sequence ID" value="AET6Gv20959300.32"/>
    <property type="gene ID" value="AET6Gv20959300"/>
</dbReference>
<evidence type="ECO:0000256" key="1">
    <source>
        <dbReference type="SAM" id="MobiDB-lite"/>
    </source>
</evidence>
<keyword evidence="3" id="KW-1185">Reference proteome</keyword>
<dbReference type="AlphaFoldDB" id="A0A453Q396"/>
<sequence>MMLSFSNVDPFVHFQSLVLLQICNAVAIAEIMDATLILPVLKQDHMKRPDVHDPYNGFHGHSSRAPRHSR</sequence>
<dbReference type="Proteomes" id="UP000015105">
    <property type="component" value="Chromosome 6D"/>
</dbReference>
<reference evidence="2" key="5">
    <citation type="journal article" date="2021" name="G3 (Bethesda)">
        <title>Aegilops tauschii genome assembly Aet v5.0 features greater sequence contiguity and improved annotation.</title>
        <authorList>
            <person name="Wang L."/>
            <person name="Zhu T."/>
            <person name="Rodriguez J.C."/>
            <person name="Deal K.R."/>
            <person name="Dubcovsky J."/>
            <person name="McGuire P.E."/>
            <person name="Lux T."/>
            <person name="Spannagl M."/>
            <person name="Mayer K.F.X."/>
            <person name="Baldrich P."/>
            <person name="Meyers B.C."/>
            <person name="Huo N."/>
            <person name="Gu Y.Q."/>
            <person name="Zhou H."/>
            <person name="Devos K.M."/>
            <person name="Bennetzen J.L."/>
            <person name="Unver T."/>
            <person name="Budak H."/>
            <person name="Gulick P.J."/>
            <person name="Galiba G."/>
            <person name="Kalapos B."/>
            <person name="Nelson D.R."/>
            <person name="Li P."/>
            <person name="You F.M."/>
            <person name="Luo M.C."/>
            <person name="Dvorak J."/>
        </authorList>
    </citation>
    <scope>NUCLEOTIDE SEQUENCE [LARGE SCALE GENOMIC DNA]</scope>
    <source>
        <strain evidence="2">cv. AL8/78</strain>
    </source>
</reference>
<dbReference type="Gramene" id="AET6Gv20959300.32">
    <property type="protein sequence ID" value="AET6Gv20959300.32"/>
    <property type="gene ID" value="AET6Gv20959300"/>
</dbReference>
<name>A0A453Q396_AEGTS</name>
<reference evidence="3" key="2">
    <citation type="journal article" date="2017" name="Nat. Plants">
        <title>The Aegilops tauschii genome reveals multiple impacts of transposons.</title>
        <authorList>
            <person name="Zhao G."/>
            <person name="Zou C."/>
            <person name="Li K."/>
            <person name="Wang K."/>
            <person name="Li T."/>
            <person name="Gao L."/>
            <person name="Zhang X."/>
            <person name="Wang H."/>
            <person name="Yang Z."/>
            <person name="Liu X."/>
            <person name="Jiang W."/>
            <person name="Mao L."/>
            <person name="Kong X."/>
            <person name="Jiao Y."/>
            <person name="Jia J."/>
        </authorList>
    </citation>
    <scope>NUCLEOTIDE SEQUENCE [LARGE SCALE GENOMIC DNA]</scope>
    <source>
        <strain evidence="3">cv. AL8/78</strain>
    </source>
</reference>
<reference evidence="3" key="1">
    <citation type="journal article" date="2014" name="Science">
        <title>Ancient hybridizations among the ancestral genomes of bread wheat.</title>
        <authorList>
            <consortium name="International Wheat Genome Sequencing Consortium,"/>
            <person name="Marcussen T."/>
            <person name="Sandve S.R."/>
            <person name="Heier L."/>
            <person name="Spannagl M."/>
            <person name="Pfeifer M."/>
            <person name="Jakobsen K.S."/>
            <person name="Wulff B.B."/>
            <person name="Steuernagel B."/>
            <person name="Mayer K.F."/>
            <person name="Olsen O.A."/>
        </authorList>
    </citation>
    <scope>NUCLEOTIDE SEQUENCE [LARGE SCALE GENOMIC DNA]</scope>
    <source>
        <strain evidence="3">cv. AL8/78</strain>
    </source>
</reference>
<reference evidence="2" key="3">
    <citation type="journal article" date="2017" name="Nature">
        <title>Genome sequence of the progenitor of the wheat D genome Aegilops tauschii.</title>
        <authorList>
            <person name="Luo M.C."/>
            <person name="Gu Y.Q."/>
            <person name="Puiu D."/>
            <person name="Wang H."/>
            <person name="Twardziok S.O."/>
            <person name="Deal K.R."/>
            <person name="Huo N."/>
            <person name="Zhu T."/>
            <person name="Wang L."/>
            <person name="Wang Y."/>
            <person name="McGuire P.E."/>
            <person name="Liu S."/>
            <person name="Long H."/>
            <person name="Ramasamy R.K."/>
            <person name="Rodriguez J.C."/>
            <person name="Van S.L."/>
            <person name="Yuan L."/>
            <person name="Wang Z."/>
            <person name="Xia Z."/>
            <person name="Xiao L."/>
            <person name="Anderson O.D."/>
            <person name="Ouyang S."/>
            <person name="Liang Y."/>
            <person name="Zimin A.V."/>
            <person name="Pertea G."/>
            <person name="Qi P."/>
            <person name="Bennetzen J.L."/>
            <person name="Dai X."/>
            <person name="Dawson M.W."/>
            <person name="Muller H.G."/>
            <person name="Kugler K."/>
            <person name="Rivarola-Duarte L."/>
            <person name="Spannagl M."/>
            <person name="Mayer K.F.X."/>
            <person name="Lu F.H."/>
            <person name="Bevan M.W."/>
            <person name="Leroy P."/>
            <person name="Li P."/>
            <person name="You F.M."/>
            <person name="Sun Q."/>
            <person name="Liu Z."/>
            <person name="Lyons E."/>
            <person name="Wicker T."/>
            <person name="Salzberg S.L."/>
            <person name="Devos K.M."/>
            <person name="Dvorak J."/>
        </authorList>
    </citation>
    <scope>NUCLEOTIDE SEQUENCE [LARGE SCALE GENOMIC DNA]</scope>
    <source>
        <strain evidence="2">cv. AL8/78</strain>
    </source>
</reference>
<feature type="region of interest" description="Disordered" evidence="1">
    <location>
        <begin position="49"/>
        <end position="70"/>
    </location>
</feature>
<accession>A0A453Q396</accession>
<organism evidence="2 3">
    <name type="scientific">Aegilops tauschii subsp. strangulata</name>
    <name type="common">Goatgrass</name>
    <dbReference type="NCBI Taxonomy" id="200361"/>
    <lineage>
        <taxon>Eukaryota</taxon>
        <taxon>Viridiplantae</taxon>
        <taxon>Streptophyta</taxon>
        <taxon>Embryophyta</taxon>
        <taxon>Tracheophyta</taxon>
        <taxon>Spermatophyta</taxon>
        <taxon>Magnoliopsida</taxon>
        <taxon>Liliopsida</taxon>
        <taxon>Poales</taxon>
        <taxon>Poaceae</taxon>
        <taxon>BOP clade</taxon>
        <taxon>Pooideae</taxon>
        <taxon>Triticodae</taxon>
        <taxon>Triticeae</taxon>
        <taxon>Triticinae</taxon>
        <taxon>Aegilops</taxon>
    </lineage>
</organism>
<evidence type="ECO:0000313" key="3">
    <source>
        <dbReference type="Proteomes" id="UP000015105"/>
    </source>
</evidence>